<dbReference type="EMBL" id="LK932505">
    <property type="protein sequence ID" value="CDS85515.1"/>
    <property type="molecule type" value="Genomic_DNA"/>
</dbReference>
<keyword evidence="1" id="KW-0812">Transmembrane</keyword>
<sequence>MLYVFDNLIKTTIVCSFGICLLLFLKRYFFKRFSKRFNYYIWLVIVFRMLLFLFNYTVMYEVKEPKENTVGNNITQIDVSIDNDFMLYLVYLWLFVTIAIAVYTFIEYTKFKNLVVDVSYDIEDNDVNCIYKNLLKELDIKKKIELRGSDELISPAGMGLFKSYIFLPDYTYSKDELTWILKHELMHFKNKDILIKFLVLSVKIMYWFNPLVYIMSNKVNLDCELCCDESVLTDCSLKDKKEYALALIKSIKLSKNYNSGILTTEFNKTNLEKRLDSIIKKKGKSGILMLLILFTLFSVTYFNFESISFDNSNSLRNIGILEKTGVDLKEEDDISMRVVN</sequence>
<dbReference type="InterPro" id="IPR052173">
    <property type="entry name" value="Beta-lactam_resp_regulator"/>
</dbReference>
<evidence type="ECO:0000313" key="5">
    <source>
        <dbReference type="EMBL" id="CDT35333.1"/>
    </source>
</evidence>
<feature type="transmembrane region" description="Helical" evidence="1">
    <location>
        <begin position="7"/>
        <end position="25"/>
    </location>
</feature>
<proteinExistence type="predicted"/>
<dbReference type="InterPro" id="IPR008756">
    <property type="entry name" value="Peptidase_M56"/>
</dbReference>
<dbReference type="EMBL" id="LK932402">
    <property type="protein sequence ID" value="CDS87895.1"/>
    <property type="molecule type" value="Genomic_DNA"/>
</dbReference>
<feature type="transmembrane region" description="Helical" evidence="1">
    <location>
        <begin position="85"/>
        <end position="106"/>
    </location>
</feature>
<accession>A0A069AUI0</accession>
<keyword evidence="1" id="KW-1133">Transmembrane helix</keyword>
<dbReference type="Pfam" id="PF05569">
    <property type="entry name" value="Peptidase_M56"/>
    <property type="match status" value="1"/>
</dbReference>
<keyword evidence="1" id="KW-0472">Membrane</keyword>
<gene>
    <name evidence="5" type="ORF">BN1095_440156</name>
    <name evidence="3" type="ORF">BN1096_520323</name>
    <name evidence="4" type="ORF">BN1097_630296</name>
</gene>
<dbReference type="PANTHER" id="PTHR34978:SF3">
    <property type="entry name" value="SLR0241 PROTEIN"/>
    <property type="match status" value="1"/>
</dbReference>
<dbReference type="CDD" id="cd07341">
    <property type="entry name" value="M56_BlaR1_MecR1_like"/>
    <property type="match status" value="1"/>
</dbReference>
<dbReference type="PANTHER" id="PTHR34978">
    <property type="entry name" value="POSSIBLE SENSOR-TRANSDUCER PROTEIN BLAR"/>
    <property type="match status" value="1"/>
</dbReference>
<reference evidence="5" key="1">
    <citation type="submission" date="2014-07" db="EMBL/GenBank/DDBJ databases">
        <authorList>
            <person name="Monot Marc"/>
        </authorList>
    </citation>
    <scope>NUCLEOTIDE SEQUENCE</scope>
    <source>
        <strain evidence="5">7032989</strain>
        <strain evidence="4">7032994</strain>
    </source>
</reference>
<evidence type="ECO:0000256" key="1">
    <source>
        <dbReference type="SAM" id="Phobius"/>
    </source>
</evidence>
<feature type="transmembrane region" description="Helical" evidence="1">
    <location>
        <begin position="37"/>
        <end position="58"/>
    </location>
</feature>
<evidence type="ECO:0000313" key="3">
    <source>
        <dbReference type="EMBL" id="CDS85515.1"/>
    </source>
</evidence>
<organism evidence="5">
    <name type="scientific">Clostridioides difficile</name>
    <name type="common">Peptoclostridium difficile</name>
    <dbReference type="NCBI Taxonomy" id="1496"/>
    <lineage>
        <taxon>Bacteria</taxon>
        <taxon>Bacillati</taxon>
        <taxon>Bacillota</taxon>
        <taxon>Clostridia</taxon>
        <taxon>Peptostreptococcales</taxon>
        <taxon>Peptostreptococcaceae</taxon>
        <taxon>Clostridioides</taxon>
    </lineage>
</organism>
<evidence type="ECO:0000259" key="2">
    <source>
        <dbReference type="Pfam" id="PF05569"/>
    </source>
</evidence>
<protein>
    <submittedName>
        <fullName evidence="4">Putative beta-lactamase inducer</fullName>
    </submittedName>
    <submittedName>
        <fullName evidence="5">Putative beta-lactams signal-transducer</fullName>
    </submittedName>
</protein>
<dbReference type="AlphaFoldDB" id="A0A069AUI0"/>
<evidence type="ECO:0000313" key="4">
    <source>
        <dbReference type="EMBL" id="CDS87895.1"/>
    </source>
</evidence>
<feature type="transmembrane region" description="Helical" evidence="1">
    <location>
        <begin position="287"/>
        <end position="304"/>
    </location>
</feature>
<name>A0A069AUI0_CLODI</name>
<feature type="domain" description="Peptidase M56" evidence="2">
    <location>
        <begin position="8"/>
        <end position="277"/>
    </location>
</feature>
<dbReference type="EMBL" id="LK933116">
    <property type="protein sequence ID" value="CDT35333.1"/>
    <property type="molecule type" value="Genomic_DNA"/>
</dbReference>